<reference evidence="4 5" key="1">
    <citation type="submission" date="2016-02" db="EMBL/GenBank/DDBJ databases">
        <title>Complete genome sequence and transcriptome regulation of the pentose utilising yeast Sugiyamaella lignohabitans.</title>
        <authorList>
            <person name="Bellasio M."/>
            <person name="Peymann A."/>
            <person name="Valli M."/>
            <person name="Sipitzky M."/>
            <person name="Graf A."/>
            <person name="Sauer M."/>
            <person name="Marx H."/>
            <person name="Mattanovich D."/>
        </authorList>
    </citation>
    <scope>NUCLEOTIDE SEQUENCE [LARGE SCALE GENOMIC DNA]</scope>
    <source>
        <strain evidence="4 5">CBS 10342</strain>
    </source>
</reference>
<evidence type="ECO:0000313" key="5">
    <source>
        <dbReference type="Proteomes" id="UP000189580"/>
    </source>
</evidence>
<feature type="compositionally biased region" description="Basic and acidic residues" evidence="2">
    <location>
        <begin position="792"/>
        <end position="809"/>
    </location>
</feature>
<feature type="domain" description="Rab-GAP TBC" evidence="3">
    <location>
        <begin position="266"/>
        <end position="454"/>
    </location>
</feature>
<dbReference type="GeneID" id="30033294"/>
<dbReference type="InterPro" id="IPR000195">
    <property type="entry name" value="Rab-GAP-TBC_dom"/>
</dbReference>
<dbReference type="EMBL" id="CP014501">
    <property type="protein sequence ID" value="ANB13205.1"/>
    <property type="molecule type" value="Genomic_DNA"/>
</dbReference>
<feature type="region of interest" description="Disordered" evidence="2">
    <location>
        <begin position="937"/>
        <end position="962"/>
    </location>
</feature>
<dbReference type="Gene3D" id="1.10.8.270">
    <property type="entry name" value="putative rabgap domain of human tbc1 domain family member 14 like domains"/>
    <property type="match status" value="1"/>
</dbReference>
<evidence type="ECO:0000256" key="2">
    <source>
        <dbReference type="SAM" id="MobiDB-lite"/>
    </source>
</evidence>
<dbReference type="PANTHER" id="PTHR47219:SF20">
    <property type="entry name" value="TBC1 DOMAIN FAMILY MEMBER 2B"/>
    <property type="match status" value="1"/>
</dbReference>
<dbReference type="Gene3D" id="1.10.472.80">
    <property type="entry name" value="Ypt/Rab-GAP domain of gyp1p, domain 3"/>
    <property type="match status" value="1"/>
</dbReference>
<dbReference type="FunFam" id="1.10.472.80:FF:000021">
    <property type="entry name" value="GTPase activating protein (Gyp2)"/>
    <property type="match status" value="1"/>
</dbReference>
<dbReference type="GO" id="GO:0043332">
    <property type="term" value="C:mating projection tip"/>
    <property type="evidence" value="ECO:0007669"/>
    <property type="project" value="EnsemblFungi"/>
</dbReference>
<dbReference type="PANTHER" id="PTHR47219">
    <property type="entry name" value="RAB GTPASE-ACTIVATING PROTEIN 1-LIKE"/>
    <property type="match status" value="1"/>
</dbReference>
<dbReference type="GO" id="GO:0005737">
    <property type="term" value="C:cytoplasm"/>
    <property type="evidence" value="ECO:0007669"/>
    <property type="project" value="EnsemblFungi"/>
</dbReference>
<feature type="compositionally biased region" description="Low complexity" evidence="2">
    <location>
        <begin position="810"/>
        <end position="838"/>
    </location>
</feature>
<feature type="region of interest" description="Disordered" evidence="2">
    <location>
        <begin position="789"/>
        <end position="853"/>
    </location>
</feature>
<evidence type="ECO:0000313" key="4">
    <source>
        <dbReference type="EMBL" id="ANB13205.1"/>
    </source>
</evidence>
<accession>A0A167DRJ4</accession>
<dbReference type="Proteomes" id="UP000189580">
    <property type="component" value="Chromosome a"/>
</dbReference>
<dbReference type="InterPro" id="IPR011992">
    <property type="entry name" value="EF-hand-dom_pair"/>
</dbReference>
<dbReference type="Gene3D" id="1.10.238.10">
    <property type="entry name" value="EF-hand"/>
    <property type="match status" value="1"/>
</dbReference>
<dbReference type="SMART" id="SM00568">
    <property type="entry name" value="GRAM"/>
    <property type="match status" value="1"/>
</dbReference>
<gene>
    <name evidence="4" type="primary">MDR1</name>
    <name evidence="4" type="ORF">AWJ20_1487</name>
</gene>
<dbReference type="AlphaFoldDB" id="A0A167DRJ4"/>
<dbReference type="RefSeq" id="XP_018735682.1">
    <property type="nucleotide sequence ID" value="XM_018878371.1"/>
</dbReference>
<keyword evidence="1" id="KW-0343">GTPase activation</keyword>
<sequence length="962" mass="109228">MSFLETLKTKASQLSLFDNANGSNYRPEDSIYNRKLSRDELFTADYRLPPSESLMDQCSAEVSIALPGTRIKGAPLFQGKLYLSESFLVFTSAPDPRDCTFSIPLVTIRRVERLPSQFFALMIHLYHGVTITIQFVGLRSHCEGFCKVLKDNLRSNLPLIKQLRPYLHSFFSEYLVVNHTEDVVPTDSNSGDGGKQIGIVSGKSVPKVKSVPEPPQGLGHLFRYPGDSRKLRDKSKMRLWLEYFHEHGRNISLIRQPGFYKLIRIGLPNKLRGEIWELTSGSIYLRMQNQRLYSSLLEEFDGRTSLAIDEIEKDLNRSLPEYKAYQDPEGIGRLRRVLTVYSWKNPEVGYCQAMNIVAAALLIYQSEEQAFWCLNTICDKLLPGYYSKTMYGTLLDQKVLESLVEKTMPILWDHLVKYDVQLSVVSLPWFLSIFINSMPLVYAFRIADIFFLEGARTLFQVSLAILRINGEELLDATDDGAVIQILKSYFSTLDQPAHPNAQSEKMRSITKFQQLMVIAFKEFSVITDEMINQFRSKYENQILQDIEIFAKRTQIRNLPKASNMTPAEVGIVYDRFYGVLQETRLGLGNAKSEMNLDTFVVFMAGIVDWMNPVYQELGNGSANSRFTGTQIPPPHDFIERLYRRWDTQLRGMLTLGDVVLGLDRLIEPDLMTAMSNFFELYDSEGTGSVDREGILSMSEGLLYLTRPWRQDPYILDETSLKQIQKNKSDYANYIEKKREFDSKDDNDSSGEPPSPVSLVNMSSIQHEQSARYLSAISNFIQRAFEYATPTETETKQQEKDLINLDDKSTETNNETTNPTSSTSSVTSAATLSSSSPASSRDKLHSNAALNPDTPLTMNLATFRMVVLADETLELFFAQSSQRSVHLTDKGTGVFDTSKRRGISAAATLRNVFDGIINDGMRVAGELRRRIDEIDRQVKDDDDDDDVSTVKQADRDLLEEPQT</sequence>
<dbReference type="GO" id="GO:0031267">
    <property type="term" value="F:small GTPase binding"/>
    <property type="evidence" value="ECO:0007669"/>
    <property type="project" value="TreeGrafter"/>
</dbReference>
<dbReference type="InterPro" id="IPR050302">
    <property type="entry name" value="Rab_GAP_TBC_domain"/>
</dbReference>
<dbReference type="InterPro" id="IPR035969">
    <property type="entry name" value="Rab-GAP_TBC_sf"/>
</dbReference>
<keyword evidence="5" id="KW-1185">Reference proteome</keyword>
<dbReference type="SUPFAM" id="SSF47473">
    <property type="entry name" value="EF-hand"/>
    <property type="match status" value="1"/>
</dbReference>
<evidence type="ECO:0000256" key="1">
    <source>
        <dbReference type="ARBA" id="ARBA00022468"/>
    </source>
</evidence>
<feature type="compositionally biased region" description="Basic and acidic residues" evidence="2">
    <location>
        <begin position="951"/>
        <end position="962"/>
    </location>
</feature>
<dbReference type="OrthoDB" id="17687at2759"/>
<protein>
    <submittedName>
        <fullName evidence="4">Mdr1p</fullName>
    </submittedName>
</protein>
<dbReference type="InterPro" id="IPR004182">
    <property type="entry name" value="GRAM"/>
</dbReference>
<dbReference type="SUPFAM" id="SSF47923">
    <property type="entry name" value="Ypt/Rab-GAP domain of gyp1p"/>
    <property type="match status" value="2"/>
</dbReference>
<organism evidence="4 5">
    <name type="scientific">Sugiyamaella lignohabitans</name>
    <dbReference type="NCBI Taxonomy" id="796027"/>
    <lineage>
        <taxon>Eukaryota</taxon>
        <taxon>Fungi</taxon>
        <taxon>Dikarya</taxon>
        <taxon>Ascomycota</taxon>
        <taxon>Saccharomycotina</taxon>
        <taxon>Dipodascomycetes</taxon>
        <taxon>Dipodascales</taxon>
        <taxon>Trichomonascaceae</taxon>
        <taxon>Sugiyamaella</taxon>
    </lineage>
</organism>
<evidence type="ECO:0000259" key="3">
    <source>
        <dbReference type="PROSITE" id="PS50086"/>
    </source>
</evidence>
<dbReference type="PROSITE" id="PS50086">
    <property type="entry name" value="TBC_RABGAP"/>
    <property type="match status" value="1"/>
</dbReference>
<dbReference type="GO" id="GO:0005096">
    <property type="term" value="F:GTPase activator activity"/>
    <property type="evidence" value="ECO:0007669"/>
    <property type="project" value="UniProtKB-KW"/>
</dbReference>
<feature type="region of interest" description="Disordered" evidence="2">
    <location>
        <begin position="738"/>
        <end position="758"/>
    </location>
</feature>
<name>A0A167DRJ4_9ASCO</name>
<dbReference type="Pfam" id="PF00566">
    <property type="entry name" value="RabGAP-TBC"/>
    <property type="match status" value="1"/>
</dbReference>
<dbReference type="Pfam" id="PF02893">
    <property type="entry name" value="GRAM"/>
    <property type="match status" value="1"/>
</dbReference>
<dbReference type="KEGG" id="slb:AWJ20_1487"/>
<proteinExistence type="predicted"/>
<dbReference type="FunFam" id="1.10.8.270:FF:000015">
    <property type="entry name" value="GTPase activating protein (Gyp2)"/>
    <property type="match status" value="1"/>
</dbReference>
<dbReference type="SMART" id="SM00164">
    <property type="entry name" value="TBC"/>
    <property type="match status" value="1"/>
</dbReference>